<feature type="transmembrane region" description="Helical" evidence="7">
    <location>
        <begin position="93"/>
        <end position="112"/>
    </location>
</feature>
<dbReference type="InterPro" id="IPR005829">
    <property type="entry name" value="Sugar_transporter_CS"/>
</dbReference>
<organism evidence="9 10">
    <name type="scientific">Diaporthe vaccinii</name>
    <dbReference type="NCBI Taxonomy" id="105482"/>
    <lineage>
        <taxon>Eukaryota</taxon>
        <taxon>Fungi</taxon>
        <taxon>Dikarya</taxon>
        <taxon>Ascomycota</taxon>
        <taxon>Pezizomycotina</taxon>
        <taxon>Sordariomycetes</taxon>
        <taxon>Sordariomycetidae</taxon>
        <taxon>Diaporthales</taxon>
        <taxon>Diaporthaceae</taxon>
        <taxon>Diaporthe</taxon>
        <taxon>Diaporthe eres species complex</taxon>
    </lineage>
</organism>
<dbReference type="Proteomes" id="UP001600888">
    <property type="component" value="Unassembled WGS sequence"/>
</dbReference>
<keyword evidence="5 7" id="KW-1133">Transmembrane helix</keyword>
<dbReference type="PANTHER" id="PTHR48020">
    <property type="entry name" value="PROTON MYO-INOSITOL COTRANSPORTER"/>
    <property type="match status" value="1"/>
</dbReference>
<dbReference type="PROSITE" id="PS00216">
    <property type="entry name" value="SUGAR_TRANSPORT_1"/>
    <property type="match status" value="1"/>
</dbReference>
<gene>
    <name evidence="9" type="ORF">FJTKL_14255</name>
</gene>
<feature type="transmembrane region" description="Helical" evidence="7">
    <location>
        <begin position="118"/>
        <end position="140"/>
    </location>
</feature>
<evidence type="ECO:0000256" key="4">
    <source>
        <dbReference type="ARBA" id="ARBA00022692"/>
    </source>
</evidence>
<keyword evidence="3" id="KW-0813">Transport</keyword>
<evidence type="ECO:0000256" key="2">
    <source>
        <dbReference type="ARBA" id="ARBA00010992"/>
    </source>
</evidence>
<evidence type="ECO:0000259" key="8">
    <source>
        <dbReference type="PROSITE" id="PS50850"/>
    </source>
</evidence>
<feature type="transmembrane region" description="Helical" evidence="7">
    <location>
        <begin position="152"/>
        <end position="175"/>
    </location>
</feature>
<feature type="transmembrane region" description="Helical" evidence="7">
    <location>
        <begin position="21"/>
        <end position="47"/>
    </location>
</feature>
<dbReference type="PRINTS" id="PR00171">
    <property type="entry name" value="SUGRTRNSPORT"/>
</dbReference>
<dbReference type="InterPro" id="IPR036259">
    <property type="entry name" value="MFS_trans_sf"/>
</dbReference>
<feature type="transmembrane region" description="Helical" evidence="7">
    <location>
        <begin position="67"/>
        <end position="86"/>
    </location>
</feature>
<comment type="similarity">
    <text evidence="2">Belongs to the major facilitator superfamily. Sugar transporter (TC 2.A.1.1) family.</text>
</comment>
<comment type="subcellular location">
    <subcellularLocation>
        <location evidence="1">Membrane</location>
        <topology evidence="1">Multi-pass membrane protein</topology>
    </subcellularLocation>
</comment>
<evidence type="ECO:0000256" key="1">
    <source>
        <dbReference type="ARBA" id="ARBA00004141"/>
    </source>
</evidence>
<keyword evidence="6 7" id="KW-0472">Membrane</keyword>
<keyword evidence="10" id="KW-1185">Reference proteome</keyword>
<name>A0ABR4E8E0_9PEZI</name>
<dbReference type="Pfam" id="PF00083">
    <property type="entry name" value="Sugar_tr"/>
    <property type="match status" value="1"/>
</dbReference>
<dbReference type="Gene3D" id="1.20.1250.20">
    <property type="entry name" value="MFS general substrate transporter like domains"/>
    <property type="match status" value="1"/>
</dbReference>
<protein>
    <recommendedName>
        <fullName evidence="8">Major facilitator superfamily (MFS) profile domain-containing protein</fullName>
    </recommendedName>
</protein>
<reference evidence="9 10" key="1">
    <citation type="submission" date="2024-03" db="EMBL/GenBank/DDBJ databases">
        <title>A high-quality draft genome sequence of Diaporthe vaccinii, a causative agent of upright dieback and viscid rot disease in cranberry plants.</title>
        <authorList>
            <person name="Sarrasin M."/>
            <person name="Lang B.F."/>
            <person name="Burger G."/>
        </authorList>
    </citation>
    <scope>NUCLEOTIDE SEQUENCE [LARGE SCALE GENOMIC DNA]</scope>
    <source>
        <strain evidence="9 10">IS7</strain>
    </source>
</reference>
<keyword evidence="4 7" id="KW-0812">Transmembrane</keyword>
<feature type="transmembrane region" description="Helical" evidence="7">
    <location>
        <begin position="187"/>
        <end position="204"/>
    </location>
</feature>
<dbReference type="InterPro" id="IPR020846">
    <property type="entry name" value="MFS_dom"/>
</dbReference>
<dbReference type="SUPFAM" id="SSF103473">
    <property type="entry name" value="MFS general substrate transporter"/>
    <property type="match status" value="1"/>
</dbReference>
<evidence type="ECO:0000256" key="3">
    <source>
        <dbReference type="ARBA" id="ARBA00022448"/>
    </source>
</evidence>
<evidence type="ECO:0000313" key="9">
    <source>
        <dbReference type="EMBL" id="KAL2278697.1"/>
    </source>
</evidence>
<dbReference type="InterPro" id="IPR050814">
    <property type="entry name" value="Myo-inositol_Transporter"/>
</dbReference>
<dbReference type="EMBL" id="JBAWTH010000084">
    <property type="protein sequence ID" value="KAL2278697.1"/>
    <property type="molecule type" value="Genomic_DNA"/>
</dbReference>
<dbReference type="InterPro" id="IPR003663">
    <property type="entry name" value="Sugar/inositol_transpt"/>
</dbReference>
<dbReference type="PROSITE" id="PS50850">
    <property type="entry name" value="MFS"/>
    <property type="match status" value="1"/>
</dbReference>
<evidence type="ECO:0000256" key="5">
    <source>
        <dbReference type="ARBA" id="ARBA00022989"/>
    </source>
</evidence>
<comment type="caution">
    <text evidence="9">The sequence shown here is derived from an EMBL/GenBank/DDBJ whole genome shotgun (WGS) entry which is preliminary data.</text>
</comment>
<sequence length="219" mass="24550">MHRTSQGFKAISELWTHPRTRYAMLASITVMFLQQLCGINVLAYYSTTLIQDTFAKKDLATSLPSKYSLGFRVINFAVALVAVPLVDWVGRRNLLLASFPFLALFQFLMAALSSTEGMVAAMYLFCAVYSLGEGPVPFVYASECFPLHHRVLGMGLATSVTWIFNFLLAVTWPVFNRDFGKPGAFSWYGGWCVVGWFMVLVRLCPRDKRSSLGRDGRSL</sequence>
<dbReference type="PANTHER" id="PTHR48020:SF25">
    <property type="entry name" value="SUGAR TRANSPORTER, PUTATIVE (AFU_ORTHOLOGUE AFUA_7G05830)-RELATED"/>
    <property type="match status" value="1"/>
</dbReference>
<feature type="domain" description="Major facilitator superfamily (MFS) profile" evidence="8">
    <location>
        <begin position="1"/>
        <end position="207"/>
    </location>
</feature>
<evidence type="ECO:0000256" key="6">
    <source>
        <dbReference type="ARBA" id="ARBA00023136"/>
    </source>
</evidence>
<proteinExistence type="inferred from homology"/>
<dbReference type="InterPro" id="IPR005828">
    <property type="entry name" value="MFS_sugar_transport-like"/>
</dbReference>
<evidence type="ECO:0000313" key="10">
    <source>
        <dbReference type="Proteomes" id="UP001600888"/>
    </source>
</evidence>
<accession>A0ABR4E8E0</accession>
<evidence type="ECO:0000256" key="7">
    <source>
        <dbReference type="SAM" id="Phobius"/>
    </source>
</evidence>